<dbReference type="EMBL" id="RXIC02000025">
    <property type="protein sequence ID" value="KAB1205786.1"/>
    <property type="molecule type" value="Genomic_DNA"/>
</dbReference>
<dbReference type="AlphaFoldDB" id="A0A6A1V0D3"/>
<evidence type="ECO:0000313" key="2">
    <source>
        <dbReference type="Proteomes" id="UP000516437"/>
    </source>
</evidence>
<comment type="caution">
    <text evidence="1">The sequence shown here is derived from an EMBL/GenBank/DDBJ whole genome shotgun (WGS) entry which is preliminary data.</text>
</comment>
<sequence>MYPSKPTAPEQSTNASAPFVKSAVTAVPAVNYTNQYNVNSHPSPFDAPSKGPLPWSSGLYDFWDDVPSCCMTAWLPCITFGRITEILDKGQRTCGVKEVVYGLLAQLACCGSLYSYPYRSRMRQQFALEESPCGDCMVHFCCEPCALCQEYRELQSRGFDMTLSWQQNVEHGTPGAMAATAPKIEGGMSR</sequence>
<dbReference type="Proteomes" id="UP000516437">
    <property type="component" value="Chromosome 7"/>
</dbReference>
<reference evidence="1 2" key="1">
    <citation type="journal article" date="2019" name="Plant Biotechnol. J.">
        <title>The red bayberry genome and genetic basis of sex determination.</title>
        <authorList>
            <person name="Jia H.M."/>
            <person name="Jia H.J."/>
            <person name="Cai Q.L."/>
            <person name="Wang Y."/>
            <person name="Zhao H.B."/>
            <person name="Yang W.F."/>
            <person name="Wang G.Y."/>
            <person name="Li Y.H."/>
            <person name="Zhan D.L."/>
            <person name="Shen Y.T."/>
            <person name="Niu Q.F."/>
            <person name="Chang L."/>
            <person name="Qiu J."/>
            <person name="Zhao L."/>
            <person name="Xie H.B."/>
            <person name="Fu W.Y."/>
            <person name="Jin J."/>
            <person name="Li X.W."/>
            <person name="Jiao Y."/>
            <person name="Zhou C.C."/>
            <person name="Tu T."/>
            <person name="Chai C.Y."/>
            <person name="Gao J.L."/>
            <person name="Fan L.J."/>
            <person name="van de Weg E."/>
            <person name="Wang J.Y."/>
            <person name="Gao Z.S."/>
        </authorList>
    </citation>
    <scope>NUCLEOTIDE SEQUENCE [LARGE SCALE GENOMIC DNA]</scope>
    <source>
        <tissue evidence="1">Leaves</tissue>
    </source>
</reference>
<evidence type="ECO:0000313" key="1">
    <source>
        <dbReference type="EMBL" id="KAB1205786.1"/>
    </source>
</evidence>
<dbReference type="PANTHER" id="PTHR15907">
    <property type="entry name" value="DUF614 FAMILY PROTEIN-RELATED"/>
    <property type="match status" value="1"/>
</dbReference>
<name>A0A6A1V0D3_9ROSI</name>
<proteinExistence type="predicted"/>
<accession>A0A6A1V0D3</accession>
<dbReference type="Pfam" id="PF04749">
    <property type="entry name" value="PLAC8"/>
    <property type="match status" value="1"/>
</dbReference>
<keyword evidence="2" id="KW-1185">Reference proteome</keyword>
<dbReference type="InterPro" id="IPR006461">
    <property type="entry name" value="PLAC_motif_containing"/>
</dbReference>
<dbReference type="OrthoDB" id="1045822at2759"/>
<gene>
    <name evidence="1" type="ORF">CJ030_MR7G028029</name>
</gene>
<organism evidence="1 2">
    <name type="scientific">Morella rubra</name>
    <name type="common">Chinese bayberry</name>
    <dbReference type="NCBI Taxonomy" id="262757"/>
    <lineage>
        <taxon>Eukaryota</taxon>
        <taxon>Viridiplantae</taxon>
        <taxon>Streptophyta</taxon>
        <taxon>Embryophyta</taxon>
        <taxon>Tracheophyta</taxon>
        <taxon>Spermatophyta</taxon>
        <taxon>Magnoliopsida</taxon>
        <taxon>eudicotyledons</taxon>
        <taxon>Gunneridae</taxon>
        <taxon>Pentapetalae</taxon>
        <taxon>rosids</taxon>
        <taxon>fabids</taxon>
        <taxon>Fagales</taxon>
        <taxon>Myricaceae</taxon>
        <taxon>Morella</taxon>
    </lineage>
</organism>
<dbReference type="NCBIfam" id="TIGR01571">
    <property type="entry name" value="A_thal_Cys_rich"/>
    <property type="match status" value="1"/>
</dbReference>
<protein>
    <submittedName>
        <fullName evidence="1">Cell number regulator 10</fullName>
    </submittedName>
</protein>